<name>A0A367L7V9_9HYPO</name>
<dbReference type="AlphaFoldDB" id="A0A367L7V9"/>
<evidence type="ECO:0000313" key="2">
    <source>
        <dbReference type="EMBL" id="RCI10513.1"/>
    </source>
</evidence>
<keyword evidence="3" id="KW-1185">Reference proteome</keyword>
<dbReference type="OrthoDB" id="2326446at2759"/>
<gene>
    <name evidence="2" type="ORF">L249_4340</name>
</gene>
<feature type="region of interest" description="Disordered" evidence="1">
    <location>
        <begin position="1"/>
        <end position="23"/>
    </location>
</feature>
<dbReference type="EMBL" id="LKCN02000012">
    <property type="protein sequence ID" value="RCI10513.1"/>
    <property type="molecule type" value="Genomic_DNA"/>
</dbReference>
<evidence type="ECO:0000313" key="3">
    <source>
        <dbReference type="Proteomes" id="UP000253664"/>
    </source>
</evidence>
<accession>A0A367L7V9</accession>
<dbReference type="Proteomes" id="UP000253664">
    <property type="component" value="Unassembled WGS sequence"/>
</dbReference>
<protein>
    <submittedName>
        <fullName evidence="2">Uncharacterized protein</fullName>
    </submittedName>
</protein>
<evidence type="ECO:0000256" key="1">
    <source>
        <dbReference type="SAM" id="MobiDB-lite"/>
    </source>
</evidence>
<reference evidence="2 3" key="1">
    <citation type="journal article" date="2015" name="BMC Genomics">
        <title>Insights from the genome of Ophiocordyceps polyrhachis-furcata to pathogenicity and host specificity in insect fungi.</title>
        <authorList>
            <person name="Wichadakul D."/>
            <person name="Kobmoo N."/>
            <person name="Ingsriswang S."/>
            <person name="Tangphatsornruang S."/>
            <person name="Chantasingh D."/>
            <person name="Luangsa-ard J.J."/>
            <person name="Eurwilaichitr L."/>
        </authorList>
    </citation>
    <scope>NUCLEOTIDE SEQUENCE [LARGE SCALE GENOMIC DNA]</scope>
    <source>
        <strain evidence="2 3">BCC 54312</strain>
    </source>
</reference>
<comment type="caution">
    <text evidence="2">The sequence shown here is derived from an EMBL/GenBank/DDBJ whole genome shotgun (WGS) entry which is preliminary data.</text>
</comment>
<organism evidence="2 3">
    <name type="scientific">Ophiocordyceps polyrhachis-furcata BCC 54312</name>
    <dbReference type="NCBI Taxonomy" id="1330021"/>
    <lineage>
        <taxon>Eukaryota</taxon>
        <taxon>Fungi</taxon>
        <taxon>Dikarya</taxon>
        <taxon>Ascomycota</taxon>
        <taxon>Pezizomycotina</taxon>
        <taxon>Sordariomycetes</taxon>
        <taxon>Hypocreomycetidae</taxon>
        <taxon>Hypocreales</taxon>
        <taxon>Ophiocordycipitaceae</taxon>
        <taxon>Ophiocordyceps</taxon>
    </lineage>
</organism>
<dbReference type="STRING" id="1330021.A0A367L7V9"/>
<sequence>MQAFSTTLAAMGRASTAPPALKTASRQRCRVELIPWDGTDGAHVSRLMAQREACTWAQDEVLAWRELMVQGVKTVFWVALAEDEDDDDDDDDHSSPMREVMLRTHCHEFPNELEPLFDTAPTIAANARTPSARAFHPVGHVALEALFDRNARFDLPCATYWVKSLYISWPLQFSGLGSAAMSQLERIASNPPFNSDYIALDTLPADFQRSEQVQSIAFDARGLPRPLEMRTNEDWFRRMGYRVIGADQALYRRFDPVSGSEVAAMPGLFLTKALR</sequence>
<proteinExistence type="predicted"/>